<dbReference type="SMART" id="SM00387">
    <property type="entry name" value="HATPase_c"/>
    <property type="match status" value="1"/>
</dbReference>
<evidence type="ECO:0000313" key="12">
    <source>
        <dbReference type="Proteomes" id="UP000216998"/>
    </source>
</evidence>
<keyword evidence="8" id="KW-0472">Membrane</keyword>
<dbReference type="CDD" id="cd00082">
    <property type="entry name" value="HisKA"/>
    <property type="match status" value="1"/>
</dbReference>
<dbReference type="SMART" id="SM00448">
    <property type="entry name" value="REC"/>
    <property type="match status" value="1"/>
</dbReference>
<dbReference type="GO" id="GO:0000155">
    <property type="term" value="F:phosphorelay sensor kinase activity"/>
    <property type="evidence" value="ECO:0007669"/>
    <property type="project" value="InterPro"/>
</dbReference>
<feature type="domain" description="Histidine kinase" evidence="9">
    <location>
        <begin position="262"/>
        <end position="492"/>
    </location>
</feature>
<keyword evidence="8" id="KW-1133">Transmembrane helix</keyword>
<dbReference type="SUPFAM" id="SSF55874">
    <property type="entry name" value="ATPase domain of HSP90 chaperone/DNA topoisomerase II/histidine kinase"/>
    <property type="match status" value="1"/>
</dbReference>
<feature type="domain" description="Response regulatory" evidence="10">
    <location>
        <begin position="517"/>
        <end position="634"/>
    </location>
</feature>
<feature type="transmembrane region" description="Helical" evidence="8">
    <location>
        <begin position="52"/>
        <end position="70"/>
    </location>
</feature>
<organism evidence="11 12">
    <name type="scientific">Niveispirillum lacus</name>
    <dbReference type="NCBI Taxonomy" id="1981099"/>
    <lineage>
        <taxon>Bacteria</taxon>
        <taxon>Pseudomonadati</taxon>
        <taxon>Pseudomonadota</taxon>
        <taxon>Alphaproteobacteria</taxon>
        <taxon>Rhodospirillales</taxon>
        <taxon>Azospirillaceae</taxon>
        <taxon>Niveispirillum</taxon>
    </lineage>
</organism>
<dbReference type="OrthoDB" id="7346568at2"/>
<dbReference type="RefSeq" id="WP_094455299.1">
    <property type="nucleotide sequence ID" value="NZ_NOXU01000025.1"/>
</dbReference>
<dbReference type="InterPro" id="IPR003661">
    <property type="entry name" value="HisK_dim/P_dom"/>
</dbReference>
<feature type="transmembrane region" description="Helical" evidence="8">
    <location>
        <begin position="144"/>
        <end position="162"/>
    </location>
</feature>
<dbReference type="Gene3D" id="3.40.50.2300">
    <property type="match status" value="1"/>
</dbReference>
<sequence length="642" mass="68886">MAPARNLLFTIVLAILPTMNLEYALLLVNAAPLMGGAALLAVIWWHGRRESYALWWAAAFILCLLSSPLILAVKGPFTLVSGALGLLGDLLYNLVFYVFAHGAALYAGQRLRWRRWLIGGVLVLLLVAVALTRNDGVLRQLLNAGFIQVTLIVALASLASVQPRRLPEWVLLSAVTLAVLANSIHLADMLMTRPEDVFSPATIGNQAIAFAQPFVVAAITMGASASALLRIIDRLAAERAAAEVAAAQARTADRAKSEFLATISHEIRTPINAIQGCLQILETHNLNAGQIRLLEVMAGSSTALLTLIDDVLDMARLEARRLEMKTGPVDLGLLLGDLMSTVGPRAERKGLTLSLRTGDGVPSGVVTDAKRLRQILLCLLDNAVKFTEQGRVTLSVDRVDAPGAVPGLSNPSPMHWVRFQVVDTGVGIAPDKLDRIFDVFSQADNSITRRFGGAGLGLSIARSLTEMLGGNLTVDSDPDQGSQFTLCLPLVPLPVDRPRLDAPILEVLPQGADGPPVILIVEDDEVNRFVATELLMQRGAEVVQADNGTNAIAIVQDRHIDAIIMDLSMPDMDGLEAARRLRAMGGRGQQVPIVALTANLSPEIRQQCRDAGMQAFLAKPIKLEHLIATLSAVLPQENARSA</sequence>
<keyword evidence="12" id="KW-1185">Reference proteome</keyword>
<dbReference type="CDD" id="cd16922">
    <property type="entry name" value="HATPase_EvgS-ArcB-TorS-like"/>
    <property type="match status" value="1"/>
</dbReference>
<feature type="transmembrane region" description="Helical" evidence="8">
    <location>
        <begin position="169"/>
        <end position="187"/>
    </location>
</feature>
<reference evidence="11 12" key="1">
    <citation type="submission" date="2017-07" db="EMBL/GenBank/DDBJ databases">
        <title>Niveispirillum cyanobacteriorum sp. nov., isolated from cyanobacterial aggregates in a eutrophic lake.</title>
        <authorList>
            <person name="Cai H."/>
        </authorList>
    </citation>
    <scope>NUCLEOTIDE SEQUENCE [LARGE SCALE GENOMIC DNA]</scope>
    <source>
        <strain evidence="12">TH1-14</strain>
    </source>
</reference>
<evidence type="ECO:0000256" key="2">
    <source>
        <dbReference type="ARBA" id="ARBA00012438"/>
    </source>
</evidence>
<dbReference type="Pfam" id="PF00512">
    <property type="entry name" value="HisKA"/>
    <property type="match status" value="1"/>
</dbReference>
<dbReference type="AlphaFoldDB" id="A0A255Z255"/>
<evidence type="ECO:0000256" key="4">
    <source>
        <dbReference type="ARBA" id="ARBA00022679"/>
    </source>
</evidence>
<evidence type="ECO:0000256" key="8">
    <source>
        <dbReference type="SAM" id="Phobius"/>
    </source>
</evidence>
<evidence type="ECO:0000256" key="7">
    <source>
        <dbReference type="PROSITE-ProRule" id="PRU00169"/>
    </source>
</evidence>
<comment type="caution">
    <text evidence="11">The sequence shown here is derived from an EMBL/GenBank/DDBJ whole genome shotgun (WGS) entry which is preliminary data.</text>
</comment>
<dbReference type="InterPro" id="IPR001789">
    <property type="entry name" value="Sig_transdc_resp-reg_receiver"/>
</dbReference>
<evidence type="ECO:0000259" key="9">
    <source>
        <dbReference type="PROSITE" id="PS50109"/>
    </source>
</evidence>
<feature type="transmembrane region" description="Helical" evidence="8">
    <location>
        <begin position="207"/>
        <end position="229"/>
    </location>
</feature>
<evidence type="ECO:0000256" key="6">
    <source>
        <dbReference type="ARBA" id="ARBA00023012"/>
    </source>
</evidence>
<evidence type="ECO:0000256" key="3">
    <source>
        <dbReference type="ARBA" id="ARBA00022553"/>
    </source>
</evidence>
<dbReference type="CDD" id="cd17546">
    <property type="entry name" value="REC_hyHK_CKI1_RcsC-like"/>
    <property type="match status" value="1"/>
</dbReference>
<dbReference type="PANTHER" id="PTHR43047">
    <property type="entry name" value="TWO-COMPONENT HISTIDINE PROTEIN KINASE"/>
    <property type="match status" value="1"/>
</dbReference>
<dbReference type="SUPFAM" id="SSF47384">
    <property type="entry name" value="Homodimeric domain of signal transducing histidine kinase"/>
    <property type="match status" value="1"/>
</dbReference>
<accession>A0A255Z255</accession>
<name>A0A255Z255_9PROT</name>
<keyword evidence="6" id="KW-0902">Two-component regulatory system</keyword>
<proteinExistence type="predicted"/>
<dbReference type="EC" id="2.7.13.3" evidence="2"/>
<dbReference type="PROSITE" id="PS50109">
    <property type="entry name" value="HIS_KIN"/>
    <property type="match status" value="1"/>
</dbReference>
<dbReference type="EMBL" id="NOXU01000025">
    <property type="protein sequence ID" value="OYQ35556.1"/>
    <property type="molecule type" value="Genomic_DNA"/>
</dbReference>
<dbReference type="InterPro" id="IPR005467">
    <property type="entry name" value="His_kinase_dom"/>
</dbReference>
<keyword evidence="8" id="KW-0812">Transmembrane</keyword>
<dbReference type="Pfam" id="PF02518">
    <property type="entry name" value="HATPase_c"/>
    <property type="match status" value="1"/>
</dbReference>
<dbReference type="InterPro" id="IPR011006">
    <property type="entry name" value="CheY-like_superfamily"/>
</dbReference>
<dbReference type="SUPFAM" id="SSF52172">
    <property type="entry name" value="CheY-like"/>
    <property type="match status" value="1"/>
</dbReference>
<evidence type="ECO:0000256" key="1">
    <source>
        <dbReference type="ARBA" id="ARBA00000085"/>
    </source>
</evidence>
<dbReference type="InterPro" id="IPR004358">
    <property type="entry name" value="Sig_transdc_His_kin-like_C"/>
</dbReference>
<feature type="modified residue" description="4-aspartylphosphate" evidence="7">
    <location>
        <position position="566"/>
    </location>
</feature>
<evidence type="ECO:0000256" key="5">
    <source>
        <dbReference type="ARBA" id="ARBA00022777"/>
    </source>
</evidence>
<keyword evidence="5" id="KW-0418">Kinase</keyword>
<feature type="transmembrane region" description="Helical" evidence="8">
    <location>
        <begin position="90"/>
        <end position="108"/>
    </location>
</feature>
<dbReference type="InterPro" id="IPR036890">
    <property type="entry name" value="HATPase_C_sf"/>
</dbReference>
<dbReference type="FunFam" id="3.30.565.10:FF:000010">
    <property type="entry name" value="Sensor histidine kinase RcsC"/>
    <property type="match status" value="1"/>
</dbReference>
<gene>
    <name evidence="11" type="ORF">CHU95_07465</name>
</gene>
<evidence type="ECO:0000313" key="11">
    <source>
        <dbReference type="EMBL" id="OYQ35556.1"/>
    </source>
</evidence>
<keyword evidence="3 7" id="KW-0597">Phosphoprotein</keyword>
<protein>
    <recommendedName>
        <fullName evidence="2">histidine kinase</fullName>
        <ecNumber evidence="2">2.7.13.3</ecNumber>
    </recommendedName>
</protein>
<dbReference type="InterPro" id="IPR036097">
    <property type="entry name" value="HisK_dim/P_sf"/>
</dbReference>
<comment type="catalytic activity">
    <reaction evidence="1">
        <text>ATP + protein L-histidine = ADP + protein N-phospho-L-histidine.</text>
        <dbReference type="EC" id="2.7.13.3"/>
    </reaction>
</comment>
<feature type="transmembrane region" description="Helical" evidence="8">
    <location>
        <begin position="23"/>
        <end position="45"/>
    </location>
</feature>
<feature type="transmembrane region" description="Helical" evidence="8">
    <location>
        <begin position="115"/>
        <end position="132"/>
    </location>
</feature>
<dbReference type="InterPro" id="IPR003594">
    <property type="entry name" value="HATPase_dom"/>
</dbReference>
<dbReference type="Gene3D" id="3.30.565.10">
    <property type="entry name" value="Histidine kinase-like ATPase, C-terminal domain"/>
    <property type="match status" value="1"/>
</dbReference>
<dbReference type="PANTHER" id="PTHR43047:SF78">
    <property type="entry name" value="SENSORY_REGULATORY PROTEIN RPFC"/>
    <property type="match status" value="1"/>
</dbReference>
<dbReference type="PRINTS" id="PR00344">
    <property type="entry name" value="BCTRLSENSOR"/>
</dbReference>
<dbReference type="Proteomes" id="UP000216998">
    <property type="component" value="Unassembled WGS sequence"/>
</dbReference>
<keyword evidence="4" id="KW-0808">Transferase</keyword>
<dbReference type="PROSITE" id="PS50110">
    <property type="entry name" value="RESPONSE_REGULATORY"/>
    <property type="match status" value="1"/>
</dbReference>
<dbReference type="Gene3D" id="1.10.287.130">
    <property type="match status" value="1"/>
</dbReference>
<dbReference type="SMART" id="SM00388">
    <property type="entry name" value="HisKA"/>
    <property type="match status" value="1"/>
</dbReference>
<dbReference type="Pfam" id="PF00072">
    <property type="entry name" value="Response_reg"/>
    <property type="match status" value="1"/>
</dbReference>
<evidence type="ECO:0000259" key="10">
    <source>
        <dbReference type="PROSITE" id="PS50110"/>
    </source>
</evidence>